<evidence type="ECO:0000313" key="3">
    <source>
        <dbReference type="EMBL" id="CAB1437530.1"/>
    </source>
</evidence>
<evidence type="ECO:0000256" key="2">
    <source>
        <dbReference type="SAM" id="MobiDB-lite"/>
    </source>
</evidence>
<dbReference type="EMBL" id="CADEAL010002037">
    <property type="protein sequence ID" value="CAB1437530.1"/>
    <property type="molecule type" value="Genomic_DNA"/>
</dbReference>
<feature type="region of interest" description="Disordered" evidence="2">
    <location>
        <begin position="160"/>
        <end position="187"/>
    </location>
</feature>
<dbReference type="AlphaFoldDB" id="A0A9N7UWA1"/>
<accession>A0A9N7UWA1</accession>
<gene>
    <name evidence="3" type="ORF">PLEPLA_LOCUS25498</name>
</gene>
<organism evidence="3 4">
    <name type="scientific">Pleuronectes platessa</name>
    <name type="common">European plaice</name>
    <dbReference type="NCBI Taxonomy" id="8262"/>
    <lineage>
        <taxon>Eukaryota</taxon>
        <taxon>Metazoa</taxon>
        <taxon>Chordata</taxon>
        <taxon>Craniata</taxon>
        <taxon>Vertebrata</taxon>
        <taxon>Euteleostomi</taxon>
        <taxon>Actinopterygii</taxon>
        <taxon>Neopterygii</taxon>
        <taxon>Teleostei</taxon>
        <taxon>Neoteleostei</taxon>
        <taxon>Acanthomorphata</taxon>
        <taxon>Carangaria</taxon>
        <taxon>Pleuronectiformes</taxon>
        <taxon>Pleuronectoidei</taxon>
        <taxon>Pleuronectidae</taxon>
        <taxon>Pleuronectes</taxon>
    </lineage>
</organism>
<sequence>MVQTAHRPAHVSPPRTRVSPDPNGVGEDLIIETPAVMWTCESPRTSREPCSSQSVSSSTCWRALETREAAERHYLPSPPMSLARPPPPSLTGRVQGLDYQVVSVSCDPLEPIRTAVTACRRCDRGQNLERVTKRLQEELKDLLPTVKDLEQREKLLKDKQSTTESLLHQIQEESESLNSEAAAQREKDKLLKDENRSLTEEMVSLRALNQHSYETEDEMDQRAEEAQLLIQNKDELIEKLHRRITYNQVLKESYSLLKEDLHKAVRDLKEQLSEEEQVLGDNQNQVSGC</sequence>
<reference evidence="3" key="1">
    <citation type="submission" date="2020-03" db="EMBL/GenBank/DDBJ databases">
        <authorList>
            <person name="Weist P."/>
        </authorList>
    </citation>
    <scope>NUCLEOTIDE SEQUENCE</scope>
</reference>
<keyword evidence="4" id="KW-1185">Reference proteome</keyword>
<feature type="coiled-coil region" evidence="1">
    <location>
        <begin position="219"/>
        <end position="285"/>
    </location>
</feature>
<comment type="caution">
    <text evidence="3">The sequence shown here is derived from an EMBL/GenBank/DDBJ whole genome shotgun (WGS) entry which is preliminary data.</text>
</comment>
<evidence type="ECO:0000256" key="1">
    <source>
        <dbReference type="SAM" id="Coils"/>
    </source>
</evidence>
<evidence type="ECO:0000313" key="4">
    <source>
        <dbReference type="Proteomes" id="UP001153269"/>
    </source>
</evidence>
<name>A0A9N7UWA1_PLEPL</name>
<proteinExistence type="predicted"/>
<protein>
    <submittedName>
        <fullName evidence="3">Uncharacterized protein</fullName>
    </submittedName>
</protein>
<feature type="region of interest" description="Disordered" evidence="2">
    <location>
        <begin position="1"/>
        <end position="25"/>
    </location>
</feature>
<keyword evidence="1" id="KW-0175">Coiled coil</keyword>
<dbReference type="Proteomes" id="UP001153269">
    <property type="component" value="Unassembled WGS sequence"/>
</dbReference>